<dbReference type="InterPro" id="IPR051601">
    <property type="entry name" value="Serine_prot/Carboxylest_S33"/>
</dbReference>
<dbReference type="GO" id="GO:0016787">
    <property type="term" value="F:hydrolase activity"/>
    <property type="evidence" value="ECO:0007669"/>
    <property type="project" value="UniProtKB-KW"/>
</dbReference>
<gene>
    <name evidence="5" type="ORF">CDD81_2374</name>
</gene>
<dbReference type="EMBL" id="NJET01000173">
    <property type="protein sequence ID" value="PHH59915.1"/>
    <property type="molecule type" value="Genomic_DNA"/>
</dbReference>
<keyword evidence="6" id="KW-1185">Reference proteome</keyword>
<sequence>MLAPAALMKLLLLRLLLATSPAAATADDLPQFNWTSITPARSLEYHACYQGQFQCARLLMPLDWLNPNDTRTTAIAMIKLPATVPETDASFGGAVFTNPGGPGASGVEFVLLDGRNMQRRLDRKLHYEIISFDPRGVGNSTPQSICFDEQLARDAMVLQMLGTGGLGAGLAAVRYSHALIASYSDVCARSDEKMGPIMGFAGTASVARDLVEMVDKTDELRTREGKKGGGGRLQYIGFSYGTILGNYFVSLYPGR</sequence>
<dbReference type="SUPFAM" id="SSF53474">
    <property type="entry name" value="alpha/beta-Hydrolases"/>
    <property type="match status" value="1"/>
</dbReference>
<dbReference type="OrthoDB" id="425534at2759"/>
<evidence type="ECO:0000256" key="3">
    <source>
        <dbReference type="SAM" id="SignalP"/>
    </source>
</evidence>
<keyword evidence="3" id="KW-0732">Signal</keyword>
<protein>
    <recommendedName>
        <fullName evidence="4">AB hydrolase-1 domain-containing protein</fullName>
    </recommendedName>
</protein>
<evidence type="ECO:0000256" key="1">
    <source>
        <dbReference type="ARBA" id="ARBA00010088"/>
    </source>
</evidence>
<dbReference type="PANTHER" id="PTHR43248">
    <property type="entry name" value="2-SUCCINYL-6-HYDROXY-2,4-CYCLOHEXADIENE-1-CARBOXYLATE SYNTHASE"/>
    <property type="match status" value="1"/>
</dbReference>
<name>A0A2C5XRL8_9HYPO</name>
<feature type="domain" description="AB hydrolase-1" evidence="4">
    <location>
        <begin position="96"/>
        <end position="254"/>
    </location>
</feature>
<reference evidence="5 6" key="1">
    <citation type="submission" date="2017-06" db="EMBL/GenBank/DDBJ databases">
        <title>Ant-infecting Ophiocordyceps genomes reveal a high diversity of potential behavioral manipulation genes and a possible major role for enterotoxins.</title>
        <authorList>
            <person name="De Bekker C."/>
            <person name="Evans H.C."/>
            <person name="Brachmann A."/>
            <person name="Hughes D.P."/>
        </authorList>
    </citation>
    <scope>NUCLEOTIDE SEQUENCE [LARGE SCALE GENOMIC DNA]</scope>
    <source>
        <strain evidence="5 6">Map64</strain>
    </source>
</reference>
<comment type="similarity">
    <text evidence="1">Belongs to the peptidase S33 family.</text>
</comment>
<evidence type="ECO:0000259" key="4">
    <source>
        <dbReference type="Pfam" id="PF00561"/>
    </source>
</evidence>
<organism evidence="5 6">
    <name type="scientific">Ophiocordyceps australis</name>
    <dbReference type="NCBI Taxonomy" id="1399860"/>
    <lineage>
        <taxon>Eukaryota</taxon>
        <taxon>Fungi</taxon>
        <taxon>Dikarya</taxon>
        <taxon>Ascomycota</taxon>
        <taxon>Pezizomycotina</taxon>
        <taxon>Sordariomycetes</taxon>
        <taxon>Hypocreomycetidae</taxon>
        <taxon>Hypocreales</taxon>
        <taxon>Ophiocordycipitaceae</taxon>
        <taxon>Ophiocordyceps</taxon>
    </lineage>
</organism>
<dbReference type="Proteomes" id="UP000226192">
    <property type="component" value="Unassembled WGS sequence"/>
</dbReference>
<dbReference type="InterPro" id="IPR000073">
    <property type="entry name" value="AB_hydrolase_1"/>
</dbReference>
<evidence type="ECO:0000313" key="5">
    <source>
        <dbReference type="EMBL" id="PHH59915.1"/>
    </source>
</evidence>
<proteinExistence type="inferred from homology"/>
<feature type="signal peptide" evidence="3">
    <location>
        <begin position="1"/>
        <end position="26"/>
    </location>
</feature>
<evidence type="ECO:0000313" key="6">
    <source>
        <dbReference type="Proteomes" id="UP000226192"/>
    </source>
</evidence>
<dbReference type="Pfam" id="PF00561">
    <property type="entry name" value="Abhydrolase_1"/>
    <property type="match status" value="1"/>
</dbReference>
<comment type="caution">
    <text evidence="5">The sequence shown here is derived from an EMBL/GenBank/DDBJ whole genome shotgun (WGS) entry which is preliminary data.</text>
</comment>
<dbReference type="AlphaFoldDB" id="A0A2C5XRL8"/>
<dbReference type="Gene3D" id="3.40.50.1820">
    <property type="entry name" value="alpha/beta hydrolase"/>
    <property type="match status" value="1"/>
</dbReference>
<dbReference type="PANTHER" id="PTHR43248:SF25">
    <property type="entry name" value="AB HYDROLASE-1 DOMAIN-CONTAINING PROTEIN-RELATED"/>
    <property type="match status" value="1"/>
</dbReference>
<dbReference type="InterPro" id="IPR029058">
    <property type="entry name" value="AB_hydrolase_fold"/>
</dbReference>
<accession>A0A2C5XRL8</accession>
<dbReference type="STRING" id="1399860.A0A2C5XRL8"/>
<feature type="chain" id="PRO_5012157450" description="AB hydrolase-1 domain-containing protein" evidence="3">
    <location>
        <begin position="27"/>
        <end position="255"/>
    </location>
</feature>
<keyword evidence="2" id="KW-0378">Hydrolase</keyword>
<evidence type="ECO:0000256" key="2">
    <source>
        <dbReference type="ARBA" id="ARBA00022801"/>
    </source>
</evidence>